<dbReference type="OrthoDB" id="310217at2759"/>
<dbReference type="InterPro" id="IPR053235">
    <property type="entry name" value="Ser_Thr_kinase"/>
</dbReference>
<evidence type="ECO:0000313" key="3">
    <source>
        <dbReference type="EMBL" id="KAF9696442.1"/>
    </source>
</evidence>
<dbReference type="CDD" id="cd00180">
    <property type="entry name" value="PKc"/>
    <property type="match status" value="1"/>
</dbReference>
<dbReference type="Pfam" id="PF00069">
    <property type="entry name" value="Pkinase"/>
    <property type="match status" value="1"/>
</dbReference>
<dbReference type="PANTHER" id="PTHR24361">
    <property type="entry name" value="MITOGEN-ACTIVATED KINASE KINASE KINASE"/>
    <property type="match status" value="1"/>
</dbReference>
<organism evidence="3 4">
    <name type="scientific">Ascochyta lentis</name>
    <dbReference type="NCBI Taxonomy" id="205686"/>
    <lineage>
        <taxon>Eukaryota</taxon>
        <taxon>Fungi</taxon>
        <taxon>Dikarya</taxon>
        <taxon>Ascomycota</taxon>
        <taxon>Pezizomycotina</taxon>
        <taxon>Dothideomycetes</taxon>
        <taxon>Pleosporomycetidae</taxon>
        <taxon>Pleosporales</taxon>
        <taxon>Pleosporineae</taxon>
        <taxon>Didymellaceae</taxon>
        <taxon>Ascochyta</taxon>
    </lineage>
</organism>
<dbReference type="AlphaFoldDB" id="A0A8H7MJY6"/>
<dbReference type="SMART" id="SM00220">
    <property type="entry name" value="S_TKc"/>
    <property type="match status" value="1"/>
</dbReference>
<evidence type="ECO:0000313" key="4">
    <source>
        <dbReference type="Proteomes" id="UP000651452"/>
    </source>
</evidence>
<reference evidence="3" key="1">
    <citation type="submission" date="2018-12" db="EMBL/GenBank/DDBJ databases">
        <authorList>
            <person name="Syme R.A."/>
            <person name="Farfan-Caceres L."/>
            <person name="Lichtenzveig J."/>
        </authorList>
    </citation>
    <scope>NUCLEOTIDE SEQUENCE</scope>
    <source>
        <strain evidence="3">Al4</strain>
    </source>
</reference>
<evidence type="ECO:0000256" key="1">
    <source>
        <dbReference type="SAM" id="MobiDB-lite"/>
    </source>
</evidence>
<dbReference type="PROSITE" id="PS50011">
    <property type="entry name" value="PROTEIN_KINASE_DOM"/>
    <property type="match status" value="1"/>
</dbReference>
<reference evidence="3" key="2">
    <citation type="submission" date="2020-09" db="EMBL/GenBank/DDBJ databases">
        <title>Reference genome assembly for Australian Ascochyta lentis isolate Al4.</title>
        <authorList>
            <person name="Lee R.C."/>
            <person name="Farfan-Caceres L.M."/>
            <person name="Debler J.W."/>
            <person name="Williams A.H."/>
            <person name="Henares B.M."/>
        </authorList>
    </citation>
    <scope>NUCLEOTIDE SEQUENCE</scope>
    <source>
        <strain evidence="3">Al4</strain>
    </source>
</reference>
<evidence type="ECO:0000259" key="2">
    <source>
        <dbReference type="PROSITE" id="PS50011"/>
    </source>
</evidence>
<feature type="domain" description="Protein kinase" evidence="2">
    <location>
        <begin position="57"/>
        <end position="382"/>
    </location>
</feature>
<feature type="compositionally biased region" description="Basic and acidic residues" evidence="1">
    <location>
        <begin position="392"/>
        <end position="402"/>
    </location>
</feature>
<dbReference type="GO" id="GO:0005524">
    <property type="term" value="F:ATP binding"/>
    <property type="evidence" value="ECO:0007669"/>
    <property type="project" value="InterPro"/>
</dbReference>
<proteinExistence type="predicted"/>
<feature type="compositionally biased region" description="Polar residues" evidence="1">
    <location>
        <begin position="8"/>
        <end position="17"/>
    </location>
</feature>
<name>A0A8H7MJY6_9PLEO</name>
<accession>A0A8H7MJY6</accession>
<dbReference type="Proteomes" id="UP000651452">
    <property type="component" value="Unassembled WGS sequence"/>
</dbReference>
<dbReference type="PROSITE" id="PS00108">
    <property type="entry name" value="PROTEIN_KINASE_ST"/>
    <property type="match status" value="1"/>
</dbReference>
<dbReference type="InterPro" id="IPR011009">
    <property type="entry name" value="Kinase-like_dom_sf"/>
</dbReference>
<dbReference type="GO" id="GO:0005737">
    <property type="term" value="C:cytoplasm"/>
    <property type="evidence" value="ECO:0007669"/>
    <property type="project" value="TreeGrafter"/>
</dbReference>
<comment type="caution">
    <text evidence="3">The sequence shown here is derived from an EMBL/GenBank/DDBJ whole genome shotgun (WGS) entry which is preliminary data.</text>
</comment>
<feature type="region of interest" description="Disordered" evidence="1">
    <location>
        <begin position="390"/>
        <end position="410"/>
    </location>
</feature>
<dbReference type="InterPro" id="IPR008271">
    <property type="entry name" value="Ser/Thr_kinase_AS"/>
</dbReference>
<gene>
    <name evidence="3" type="ORF">EKO04_005552</name>
</gene>
<dbReference type="EMBL" id="RZGK01000009">
    <property type="protein sequence ID" value="KAF9696442.1"/>
    <property type="molecule type" value="Genomic_DNA"/>
</dbReference>
<dbReference type="Gene3D" id="1.10.510.10">
    <property type="entry name" value="Transferase(Phosphotransferase) domain 1"/>
    <property type="match status" value="1"/>
</dbReference>
<dbReference type="GO" id="GO:0004674">
    <property type="term" value="F:protein serine/threonine kinase activity"/>
    <property type="evidence" value="ECO:0007669"/>
    <property type="project" value="TreeGrafter"/>
</dbReference>
<protein>
    <recommendedName>
        <fullName evidence="2">Protein kinase domain-containing protein</fullName>
    </recommendedName>
</protein>
<keyword evidence="4" id="KW-1185">Reference proteome</keyword>
<dbReference type="SUPFAM" id="SSF56112">
    <property type="entry name" value="Protein kinase-like (PK-like)"/>
    <property type="match status" value="1"/>
</dbReference>
<sequence length="410" mass="46419">MGNHSSKRSSPTTSNQYALRAQPRPRMRMMALSHFDHHVHRNSNKFSKTAEAFPKNHMFVKKLQKGAEGEVQEWANKRTGVLLAVKVLKREEGVEARELGFLRNLPENNFTIRCLAFFDKQPSPEDCCIVLEHCPAGDLFNFCWANAAPINNGPFSEAFMWSIFSQLANAIAFLHEGIGCKNASDAHFWRPIIHRDIKLENVLVTNPGSRADFSDINIKLSDFGMAAYYDPDAARDECFAGTPAYWAPELTWDKRLYTPASDVWAVGAAMHFLAHGFAPTQCPLSAKKQWVEENAGKRPPYRRGLSTAAQASWWAGQVAREVVPINLAIGEQKHDNRRTRPTPRYSNALNDYFGMALKMEADERPEAGKLAQYLEWTCLDFLFEEPGEMDECGSKERERRDTATSSIRGW</sequence>
<dbReference type="InterPro" id="IPR000719">
    <property type="entry name" value="Prot_kinase_dom"/>
</dbReference>
<feature type="region of interest" description="Disordered" evidence="1">
    <location>
        <begin position="1"/>
        <end position="21"/>
    </location>
</feature>